<comment type="caution">
    <text evidence="1">The sequence shown here is derived from an EMBL/GenBank/DDBJ whole genome shotgun (WGS) entry which is preliminary data.</text>
</comment>
<reference evidence="2" key="2">
    <citation type="journal article" date="2018" name="Mol. Plant Microbe Interact.">
        <title>Genome sequence resources for the wheat stripe rust pathogen (Puccinia striiformis f. sp. tritici) and the barley stripe rust pathogen (Puccinia striiformis f. sp. hordei).</title>
        <authorList>
            <person name="Xia C."/>
            <person name="Wang M."/>
            <person name="Yin C."/>
            <person name="Cornejo O.E."/>
            <person name="Hulbert S.H."/>
            <person name="Chen X."/>
        </authorList>
    </citation>
    <scope>NUCLEOTIDE SEQUENCE [LARGE SCALE GENOMIC DNA]</scope>
    <source>
        <strain evidence="2">93-210</strain>
    </source>
</reference>
<evidence type="ECO:0000313" key="2">
    <source>
        <dbReference type="Proteomes" id="UP001060170"/>
    </source>
</evidence>
<keyword evidence="2" id="KW-1185">Reference proteome</keyword>
<reference evidence="1 2" key="3">
    <citation type="journal article" date="2022" name="Microbiol. Spectr.">
        <title>Folding features and dynamics of 3D genome architecture in plant fungal pathogens.</title>
        <authorList>
            <person name="Xia C."/>
        </authorList>
    </citation>
    <scope>NUCLEOTIDE SEQUENCE [LARGE SCALE GENOMIC DNA]</scope>
    <source>
        <strain evidence="1 2">93-210</strain>
    </source>
</reference>
<dbReference type="EMBL" id="CM045876">
    <property type="protein sequence ID" value="KAI7941917.1"/>
    <property type="molecule type" value="Genomic_DNA"/>
</dbReference>
<reference evidence="2" key="1">
    <citation type="journal article" date="2018" name="BMC Genomics">
        <title>Genomic insights into host adaptation between the wheat stripe rust pathogen (Puccinia striiformis f. sp. tritici) and the barley stripe rust pathogen (Puccinia striiformis f. sp. hordei).</title>
        <authorList>
            <person name="Xia C."/>
            <person name="Wang M."/>
            <person name="Yin C."/>
            <person name="Cornejo O.E."/>
            <person name="Hulbert S.H."/>
            <person name="Chen X."/>
        </authorList>
    </citation>
    <scope>NUCLEOTIDE SEQUENCE [LARGE SCALE GENOMIC DNA]</scope>
    <source>
        <strain evidence="2">93-210</strain>
    </source>
</reference>
<accession>A0ACC0DZ22</accession>
<name>A0ACC0DZ22_9BASI</name>
<dbReference type="Proteomes" id="UP001060170">
    <property type="component" value="Chromosome 12"/>
</dbReference>
<sequence length="358" mass="37388">MYSDHSWDPCPWVVLNDFGGAFAMGAIGGIVWHGVKGILNLENNNAHQQKTEMLNGLGDRLTGSLAAIKARAPVVGGNFGVWGGMFSSFDCLVKGYRQKEDPWNAVLSGFMTGGALAARGGVRSMVGSAIGCGVLLGVFEGMISSAIFVFSSRVAPHLAIVLLLDASLGVGVLFTRLFAENNRPIAPPPAKQYTMSHSDHSRDPCPWVVLNDFGGAFAMGAIGGTVWHGVKGMRNSPKGDRLTGSLAAIKARAPVVGGNFGVWGGMFSSFDCLVKGYRQKEDPWNAILSGFMTGGALAARGGVCSMVGSAIGCGVLLGVFEGVGVLFTRLFAENNRPIAPPIEPIAAPQTPTNVVTSS</sequence>
<evidence type="ECO:0000313" key="1">
    <source>
        <dbReference type="EMBL" id="KAI7941917.1"/>
    </source>
</evidence>
<proteinExistence type="predicted"/>
<organism evidence="1 2">
    <name type="scientific">Puccinia striiformis f. sp. tritici</name>
    <dbReference type="NCBI Taxonomy" id="168172"/>
    <lineage>
        <taxon>Eukaryota</taxon>
        <taxon>Fungi</taxon>
        <taxon>Dikarya</taxon>
        <taxon>Basidiomycota</taxon>
        <taxon>Pucciniomycotina</taxon>
        <taxon>Pucciniomycetes</taxon>
        <taxon>Pucciniales</taxon>
        <taxon>Pucciniaceae</taxon>
        <taxon>Puccinia</taxon>
    </lineage>
</organism>
<protein>
    <submittedName>
        <fullName evidence="1">Uncharacterized protein</fullName>
    </submittedName>
</protein>
<gene>
    <name evidence="1" type="ORF">MJO28_011944</name>
</gene>